<keyword evidence="3" id="KW-1185">Reference proteome</keyword>
<evidence type="ECO:0000259" key="1">
    <source>
        <dbReference type="PROSITE" id="PS50995"/>
    </source>
</evidence>
<dbReference type="SMART" id="SM00347">
    <property type="entry name" value="HTH_MARR"/>
    <property type="match status" value="1"/>
</dbReference>
<organism evidence="2 3">
    <name type="scientific">Myceligenerans pegani</name>
    <dbReference type="NCBI Taxonomy" id="2776917"/>
    <lineage>
        <taxon>Bacteria</taxon>
        <taxon>Bacillati</taxon>
        <taxon>Actinomycetota</taxon>
        <taxon>Actinomycetes</taxon>
        <taxon>Micrococcales</taxon>
        <taxon>Promicromonosporaceae</taxon>
        <taxon>Myceligenerans</taxon>
    </lineage>
</organism>
<comment type="caution">
    <text evidence="2">The sequence shown here is derived from an EMBL/GenBank/DDBJ whole genome shotgun (WGS) entry which is preliminary data.</text>
</comment>
<dbReference type="InterPro" id="IPR039422">
    <property type="entry name" value="MarR/SlyA-like"/>
</dbReference>
<reference evidence="2 3" key="1">
    <citation type="submission" date="2020-10" db="EMBL/GenBank/DDBJ databases">
        <title>Myceligenerans pegani sp. nov., an endophytic actinomycete isolated from Peganum harmala L. in Xinjiang, China.</title>
        <authorList>
            <person name="Xin L."/>
        </authorList>
    </citation>
    <scope>NUCLEOTIDE SEQUENCE [LARGE SCALE GENOMIC DNA]</scope>
    <source>
        <strain evidence="2 3">TRM65318</strain>
    </source>
</reference>
<protein>
    <submittedName>
        <fullName evidence="2">Winged helix-turn-helix transcriptional regulator</fullName>
    </submittedName>
</protein>
<dbReference type="SUPFAM" id="SSF46785">
    <property type="entry name" value="Winged helix' DNA-binding domain"/>
    <property type="match status" value="1"/>
</dbReference>
<dbReference type="PANTHER" id="PTHR33164:SF99">
    <property type="entry name" value="MARR FAMILY REGULATORY PROTEIN"/>
    <property type="match status" value="1"/>
</dbReference>
<gene>
    <name evidence="2" type="ORF">IHE71_05055</name>
</gene>
<dbReference type="Proteomes" id="UP000625527">
    <property type="component" value="Unassembled WGS sequence"/>
</dbReference>
<proteinExistence type="predicted"/>
<dbReference type="Pfam" id="PF12802">
    <property type="entry name" value="MarR_2"/>
    <property type="match status" value="1"/>
</dbReference>
<sequence>MATSKAQHGCHGNHVARVVHVNPQASLDEREQRTWSAFVTMRRDLEAVLARGLAEDGLSVSDFEVLARLGQAPGGELRARDLAAAIGWDKARLSKHVTRMAGRGLVSRREAADDGRGQVIALTAEAAQVLVTAGANHLAAVRRYFFDLIEPDELDVLEQVLSRINARAAEG</sequence>
<accession>A0ABR9MVD0</accession>
<dbReference type="PANTHER" id="PTHR33164">
    <property type="entry name" value="TRANSCRIPTIONAL REGULATOR, MARR FAMILY"/>
    <property type="match status" value="1"/>
</dbReference>
<dbReference type="PROSITE" id="PS50995">
    <property type="entry name" value="HTH_MARR_2"/>
    <property type="match status" value="1"/>
</dbReference>
<evidence type="ECO:0000313" key="2">
    <source>
        <dbReference type="EMBL" id="MBE1875080.1"/>
    </source>
</evidence>
<name>A0ABR9MVD0_9MICO</name>
<dbReference type="InterPro" id="IPR036390">
    <property type="entry name" value="WH_DNA-bd_sf"/>
</dbReference>
<dbReference type="PRINTS" id="PR00598">
    <property type="entry name" value="HTHMARR"/>
</dbReference>
<feature type="domain" description="HTH marR-type" evidence="1">
    <location>
        <begin position="31"/>
        <end position="166"/>
    </location>
</feature>
<dbReference type="Gene3D" id="1.10.10.10">
    <property type="entry name" value="Winged helix-like DNA-binding domain superfamily/Winged helix DNA-binding domain"/>
    <property type="match status" value="1"/>
</dbReference>
<dbReference type="InterPro" id="IPR000835">
    <property type="entry name" value="HTH_MarR-typ"/>
</dbReference>
<evidence type="ECO:0000313" key="3">
    <source>
        <dbReference type="Proteomes" id="UP000625527"/>
    </source>
</evidence>
<dbReference type="EMBL" id="JADAQT010000057">
    <property type="protein sequence ID" value="MBE1875080.1"/>
    <property type="molecule type" value="Genomic_DNA"/>
</dbReference>
<dbReference type="InterPro" id="IPR036388">
    <property type="entry name" value="WH-like_DNA-bd_sf"/>
</dbReference>